<reference evidence="1 2" key="1">
    <citation type="journal article" date="2015" name="Infect. Genet. Evol.">
        <title>Genomic sequences of six botulinum neurotoxin-producing strains representing three clostridial species illustrate the mobility and diversity of botulinum neurotoxin genes.</title>
        <authorList>
            <person name="Smith T.J."/>
            <person name="Hill K.K."/>
            <person name="Xie G."/>
            <person name="Foley B.T."/>
            <person name="Williamson C.H."/>
            <person name="Foster J.T."/>
            <person name="Johnson S.L."/>
            <person name="Chertkov O."/>
            <person name="Teshima H."/>
            <person name="Gibbons H.S."/>
            <person name="Johnsky L.A."/>
            <person name="Karavis M.A."/>
            <person name="Smith L.A."/>
        </authorList>
    </citation>
    <scope>NUCLEOTIDE SEQUENCE [LARGE SCALE GENOMIC DNA]</scope>
    <source>
        <strain evidence="1 2">CDC 2741</strain>
    </source>
</reference>
<protein>
    <submittedName>
        <fullName evidence="1">Uncharacterized protein</fullName>
    </submittedName>
</protein>
<proteinExistence type="predicted"/>
<dbReference type="STRING" id="29341.RSJ17_17885"/>
<evidence type="ECO:0000313" key="1">
    <source>
        <dbReference type="EMBL" id="KIE47858.1"/>
    </source>
</evidence>
<keyword evidence="2" id="KW-1185">Reference proteome</keyword>
<accession>A0A0C1U7W5</accession>
<comment type="caution">
    <text evidence="1">The sequence shown here is derived from an EMBL/GenBank/DDBJ whole genome shotgun (WGS) entry which is preliminary data.</text>
</comment>
<name>A0A0C1U7W5_9CLOT</name>
<dbReference type="Proteomes" id="UP000031366">
    <property type="component" value="Unassembled WGS sequence"/>
</dbReference>
<gene>
    <name evidence="1" type="ORF">U732_3617</name>
</gene>
<organism evidence="1 2">
    <name type="scientific">Clostridium argentinense CDC 2741</name>
    <dbReference type="NCBI Taxonomy" id="1418104"/>
    <lineage>
        <taxon>Bacteria</taxon>
        <taxon>Bacillati</taxon>
        <taxon>Bacillota</taxon>
        <taxon>Clostridia</taxon>
        <taxon>Eubacteriales</taxon>
        <taxon>Clostridiaceae</taxon>
        <taxon>Clostridium</taxon>
    </lineage>
</organism>
<evidence type="ECO:0000313" key="2">
    <source>
        <dbReference type="Proteomes" id="UP000031366"/>
    </source>
</evidence>
<sequence>MNNINVESIKNVFGNAAENYIQISKLILEEISVNKSEYSYIDNSIFQSLSLENGIGQTNKVITFETFQRAYIATITGYLR</sequence>
<dbReference type="AlphaFoldDB" id="A0A0C1U7W5"/>
<dbReference type="EMBL" id="AYSO01000013">
    <property type="protein sequence ID" value="KIE47858.1"/>
    <property type="molecule type" value="Genomic_DNA"/>
</dbReference>